<dbReference type="SUPFAM" id="SSF48264">
    <property type="entry name" value="Cytochrome P450"/>
    <property type="match status" value="1"/>
</dbReference>
<keyword evidence="5 8" id="KW-0560">Oxidoreductase</keyword>
<dbReference type="InterPro" id="IPR001128">
    <property type="entry name" value="Cyt_P450"/>
</dbReference>
<organism evidence="10 11">
    <name type="scientific">Nocardia aobensis</name>
    <dbReference type="NCBI Taxonomy" id="257277"/>
    <lineage>
        <taxon>Bacteria</taxon>
        <taxon>Bacillati</taxon>
        <taxon>Actinomycetota</taxon>
        <taxon>Actinomycetes</taxon>
        <taxon>Mycobacteriales</taxon>
        <taxon>Nocardiaceae</taxon>
        <taxon>Nocardia</taxon>
    </lineage>
</organism>
<feature type="transmembrane region" description="Helical" evidence="9">
    <location>
        <begin position="182"/>
        <end position="205"/>
    </location>
</feature>
<keyword evidence="11" id="KW-1185">Reference proteome</keyword>
<sequence length="349" mass="38795">MQAVDAMPRIMAAIYRWTGRNSYSDPFEAPSIVALEGTELATARGLMRTRLSRRGVAELRSEMERLADTLCKDLVALPGGVPVDLVEHYGRRFSQEILALLFDLKPGAAADACERAERMNKLLDLGLTHSDLAALATDARAVDRWADRHIDHIDMTPRSVIAPAVEAMRAGRLQHEQVRRMVNLLLVAGYTTTISVLMTGIKLLIEHPDQLALLRHQPELWANATEEVLRVADPVMVIPRWSTESGELDSVCVRENRPLYVTGVNADPEQFDSPHEFDIRRSNASTHFAFGGGAHLCLGATLARAEIETALRVFFSHFALPVLLDSVPGNSKTVRKWDRLVVELGETHR</sequence>
<evidence type="ECO:0000256" key="3">
    <source>
        <dbReference type="ARBA" id="ARBA00022617"/>
    </source>
</evidence>
<comment type="cofactor">
    <cofactor evidence="1">
        <name>heme</name>
        <dbReference type="ChEBI" id="CHEBI:30413"/>
    </cofactor>
</comment>
<protein>
    <submittedName>
        <fullName evidence="10">Cytochrome P450</fullName>
    </submittedName>
</protein>
<keyword evidence="9" id="KW-1133">Transmembrane helix</keyword>
<dbReference type="RefSeq" id="WP_387401167.1">
    <property type="nucleotide sequence ID" value="NZ_JBIAMT010000008.1"/>
</dbReference>
<keyword evidence="4 8" id="KW-0479">Metal-binding</keyword>
<dbReference type="Proteomes" id="UP001601442">
    <property type="component" value="Unassembled WGS sequence"/>
</dbReference>
<keyword evidence="9" id="KW-0472">Membrane</keyword>
<dbReference type="InterPro" id="IPR017972">
    <property type="entry name" value="Cyt_P450_CS"/>
</dbReference>
<dbReference type="Gene3D" id="1.10.630.10">
    <property type="entry name" value="Cytochrome P450"/>
    <property type="match status" value="1"/>
</dbReference>
<evidence type="ECO:0000256" key="7">
    <source>
        <dbReference type="ARBA" id="ARBA00023033"/>
    </source>
</evidence>
<evidence type="ECO:0000256" key="9">
    <source>
        <dbReference type="SAM" id="Phobius"/>
    </source>
</evidence>
<accession>A0ABW6PDS6</accession>
<proteinExistence type="inferred from homology"/>
<dbReference type="EMBL" id="JBIAMT010000008">
    <property type="protein sequence ID" value="MFF0501269.1"/>
    <property type="molecule type" value="Genomic_DNA"/>
</dbReference>
<reference evidence="10 11" key="1">
    <citation type="submission" date="2024-10" db="EMBL/GenBank/DDBJ databases">
        <title>The Natural Products Discovery Center: Release of the First 8490 Sequenced Strains for Exploring Actinobacteria Biosynthetic Diversity.</title>
        <authorList>
            <person name="Kalkreuter E."/>
            <person name="Kautsar S.A."/>
            <person name="Yang D."/>
            <person name="Bader C.D."/>
            <person name="Teijaro C.N."/>
            <person name="Fluegel L."/>
            <person name="Davis C.M."/>
            <person name="Simpson J.R."/>
            <person name="Lauterbach L."/>
            <person name="Steele A.D."/>
            <person name="Gui C."/>
            <person name="Meng S."/>
            <person name="Li G."/>
            <person name="Viehrig K."/>
            <person name="Ye F."/>
            <person name="Su P."/>
            <person name="Kiefer A.F."/>
            <person name="Nichols A."/>
            <person name="Cepeda A.J."/>
            <person name="Yan W."/>
            <person name="Fan B."/>
            <person name="Jiang Y."/>
            <person name="Adhikari A."/>
            <person name="Zheng C.-J."/>
            <person name="Schuster L."/>
            <person name="Cowan T.M."/>
            <person name="Smanski M.J."/>
            <person name="Chevrette M.G."/>
            <person name="De Carvalho L.P.S."/>
            <person name="Shen B."/>
        </authorList>
    </citation>
    <scope>NUCLEOTIDE SEQUENCE [LARGE SCALE GENOMIC DNA]</scope>
    <source>
        <strain evidence="10 11">NPDC004119</strain>
    </source>
</reference>
<evidence type="ECO:0000256" key="1">
    <source>
        <dbReference type="ARBA" id="ARBA00001971"/>
    </source>
</evidence>
<gene>
    <name evidence="10" type="ORF">ACFYU5_33075</name>
</gene>
<comment type="similarity">
    <text evidence="2 8">Belongs to the cytochrome P450 family.</text>
</comment>
<dbReference type="PANTHER" id="PTHR46696:SF4">
    <property type="entry name" value="BIOTIN BIOSYNTHESIS CYTOCHROME P450"/>
    <property type="match status" value="1"/>
</dbReference>
<keyword evidence="9" id="KW-0812">Transmembrane</keyword>
<keyword evidence="7 8" id="KW-0503">Monooxygenase</keyword>
<keyword evidence="6 8" id="KW-0408">Iron</keyword>
<dbReference type="PROSITE" id="PS00086">
    <property type="entry name" value="CYTOCHROME_P450"/>
    <property type="match status" value="1"/>
</dbReference>
<keyword evidence="3 8" id="KW-0349">Heme</keyword>
<evidence type="ECO:0000313" key="11">
    <source>
        <dbReference type="Proteomes" id="UP001601442"/>
    </source>
</evidence>
<evidence type="ECO:0000256" key="5">
    <source>
        <dbReference type="ARBA" id="ARBA00023002"/>
    </source>
</evidence>
<evidence type="ECO:0000256" key="4">
    <source>
        <dbReference type="ARBA" id="ARBA00022723"/>
    </source>
</evidence>
<comment type="caution">
    <text evidence="10">The sequence shown here is derived from an EMBL/GenBank/DDBJ whole genome shotgun (WGS) entry which is preliminary data.</text>
</comment>
<evidence type="ECO:0000313" key="10">
    <source>
        <dbReference type="EMBL" id="MFF0501269.1"/>
    </source>
</evidence>
<evidence type="ECO:0000256" key="2">
    <source>
        <dbReference type="ARBA" id="ARBA00010617"/>
    </source>
</evidence>
<evidence type="ECO:0000256" key="6">
    <source>
        <dbReference type="ARBA" id="ARBA00023004"/>
    </source>
</evidence>
<dbReference type="InterPro" id="IPR036396">
    <property type="entry name" value="Cyt_P450_sf"/>
</dbReference>
<evidence type="ECO:0000256" key="8">
    <source>
        <dbReference type="RuleBase" id="RU000461"/>
    </source>
</evidence>
<dbReference type="PANTHER" id="PTHR46696">
    <property type="entry name" value="P450, PUTATIVE (EUROFUNG)-RELATED"/>
    <property type="match status" value="1"/>
</dbReference>
<dbReference type="InterPro" id="IPR002397">
    <property type="entry name" value="Cyt_P450_B"/>
</dbReference>
<dbReference type="Pfam" id="PF00067">
    <property type="entry name" value="p450"/>
    <property type="match status" value="1"/>
</dbReference>
<name>A0ABW6PDS6_9NOCA</name>
<dbReference type="PRINTS" id="PR00359">
    <property type="entry name" value="BP450"/>
</dbReference>